<evidence type="ECO:0000313" key="1">
    <source>
        <dbReference type="EMBL" id="MDC0675407.1"/>
    </source>
</evidence>
<name>A0ABT5BML3_9BACT</name>
<protein>
    <submittedName>
        <fullName evidence="1">HAD family hydrolase</fullName>
    </submittedName>
</protein>
<evidence type="ECO:0000313" key="2">
    <source>
        <dbReference type="Proteomes" id="UP001217838"/>
    </source>
</evidence>
<accession>A0ABT5BML3</accession>
<dbReference type="SUPFAM" id="SSF56784">
    <property type="entry name" value="HAD-like"/>
    <property type="match status" value="1"/>
</dbReference>
<organism evidence="1 2">
    <name type="scientific">Nannocystis radixulma</name>
    <dbReference type="NCBI Taxonomy" id="2995305"/>
    <lineage>
        <taxon>Bacteria</taxon>
        <taxon>Pseudomonadati</taxon>
        <taxon>Myxococcota</taxon>
        <taxon>Polyangia</taxon>
        <taxon>Nannocystales</taxon>
        <taxon>Nannocystaceae</taxon>
        <taxon>Nannocystis</taxon>
    </lineage>
</organism>
<keyword evidence="2" id="KW-1185">Reference proteome</keyword>
<dbReference type="GO" id="GO:0016787">
    <property type="term" value="F:hydrolase activity"/>
    <property type="evidence" value="ECO:0007669"/>
    <property type="project" value="UniProtKB-KW"/>
</dbReference>
<keyword evidence="1" id="KW-0378">Hydrolase</keyword>
<gene>
    <name evidence="1" type="ORF">POL58_47125</name>
</gene>
<dbReference type="Proteomes" id="UP001217838">
    <property type="component" value="Unassembled WGS sequence"/>
</dbReference>
<comment type="caution">
    <text evidence="1">The sequence shown here is derived from an EMBL/GenBank/DDBJ whole genome shotgun (WGS) entry which is preliminary data.</text>
</comment>
<dbReference type="Gene3D" id="1.10.286.50">
    <property type="match status" value="1"/>
</dbReference>
<dbReference type="InterPro" id="IPR023214">
    <property type="entry name" value="HAD_sf"/>
</dbReference>
<proteinExistence type="predicted"/>
<reference evidence="1 2" key="1">
    <citation type="submission" date="2022-11" db="EMBL/GenBank/DDBJ databases">
        <title>Minimal conservation of predation-associated metabolite biosynthetic gene clusters underscores biosynthetic potential of Myxococcota including descriptions for ten novel species: Archangium lansinium sp. nov., Myxococcus landrumus sp. nov., Nannocystis bai.</title>
        <authorList>
            <person name="Ahearne A."/>
            <person name="Stevens C."/>
            <person name="Dowd S."/>
        </authorList>
    </citation>
    <scope>NUCLEOTIDE SEQUENCE [LARGE SCALE GENOMIC DNA]</scope>
    <source>
        <strain evidence="1 2">NCELM</strain>
    </source>
</reference>
<dbReference type="EMBL" id="JAQNDN010000027">
    <property type="protein sequence ID" value="MDC0675407.1"/>
    <property type="molecule type" value="Genomic_DNA"/>
</dbReference>
<dbReference type="RefSeq" id="WP_272010457.1">
    <property type="nucleotide sequence ID" value="NZ_JAQNDN010000027.1"/>
</dbReference>
<sequence length="224" mass="24978">MNSGEHTVFLIDVDNTLLDNDAVQADLCGHLDRSLGACSCREYFAVLEELRAELGYVDYLGTLQRYRARHLDDQSLLAVSHFLLDYPFPSRLFAGVPALLAGLRRRGEVVILSDGDVVFQPHKIRRSGLWEAVDGRVLIYVHKELRLDDVARRYPADHYVLIDDKLRILSACKQAWGERLTTVWVRQGHYARTPGHTEGFPAPDVAVEAIAEVLDGLPGASATG</sequence>
<dbReference type="InterPro" id="IPR036412">
    <property type="entry name" value="HAD-like_sf"/>
</dbReference>
<dbReference type="Gene3D" id="3.40.50.1000">
    <property type="entry name" value="HAD superfamily/HAD-like"/>
    <property type="match status" value="1"/>
</dbReference>